<evidence type="ECO:0000256" key="4">
    <source>
        <dbReference type="ARBA" id="ARBA00022759"/>
    </source>
</evidence>
<accession>A0A8J6LMU8</accession>
<evidence type="ECO:0000256" key="2">
    <source>
        <dbReference type="ARBA" id="ARBA00022694"/>
    </source>
</evidence>
<dbReference type="Pfam" id="PF00825">
    <property type="entry name" value="Ribonuclease_P"/>
    <property type="match status" value="1"/>
</dbReference>
<evidence type="ECO:0000256" key="6">
    <source>
        <dbReference type="ARBA" id="ARBA00022884"/>
    </source>
</evidence>
<dbReference type="GO" id="GO:0030677">
    <property type="term" value="C:ribonuclease P complex"/>
    <property type="evidence" value="ECO:0007669"/>
    <property type="project" value="TreeGrafter"/>
</dbReference>
<evidence type="ECO:0000313" key="9">
    <source>
        <dbReference type="EMBL" id="MBA2133218.1"/>
    </source>
</evidence>
<evidence type="ECO:0000313" key="10">
    <source>
        <dbReference type="Proteomes" id="UP000657177"/>
    </source>
</evidence>
<dbReference type="AlphaFoldDB" id="A0A8J6LMU8"/>
<dbReference type="InterPro" id="IPR000100">
    <property type="entry name" value="RNase_P"/>
</dbReference>
<organism evidence="9 10">
    <name type="scientific">Capillibacterium thermochitinicola</name>
    <dbReference type="NCBI Taxonomy" id="2699427"/>
    <lineage>
        <taxon>Bacteria</taxon>
        <taxon>Bacillati</taxon>
        <taxon>Bacillota</taxon>
        <taxon>Capillibacterium</taxon>
    </lineage>
</organism>
<keyword evidence="5 7" id="KW-0378">Hydrolase</keyword>
<evidence type="ECO:0000256" key="3">
    <source>
        <dbReference type="ARBA" id="ARBA00022722"/>
    </source>
</evidence>
<dbReference type="Gene3D" id="3.30.230.10">
    <property type="match status" value="1"/>
</dbReference>
<dbReference type="NCBIfam" id="TIGR00188">
    <property type="entry name" value="rnpA"/>
    <property type="match status" value="1"/>
</dbReference>
<name>A0A8J6LMU8_9FIRM</name>
<dbReference type="GO" id="GO:0004526">
    <property type="term" value="F:ribonuclease P activity"/>
    <property type="evidence" value="ECO:0007669"/>
    <property type="project" value="UniProtKB-UniRule"/>
</dbReference>
<dbReference type="EMBL" id="JAAKDE010000012">
    <property type="protein sequence ID" value="MBA2133218.1"/>
    <property type="molecule type" value="Genomic_DNA"/>
</dbReference>
<dbReference type="Proteomes" id="UP000657177">
    <property type="component" value="Unassembled WGS sequence"/>
</dbReference>
<dbReference type="PANTHER" id="PTHR33992">
    <property type="entry name" value="RIBONUCLEASE P PROTEIN COMPONENT"/>
    <property type="match status" value="1"/>
</dbReference>
<dbReference type="GO" id="GO:0001682">
    <property type="term" value="P:tRNA 5'-leader removal"/>
    <property type="evidence" value="ECO:0007669"/>
    <property type="project" value="UniProtKB-UniRule"/>
</dbReference>
<sequence>MKSFQTLKKNWEFQETFKNGRSYSNSFLVLYVRPNSENEDILKVAFCAGKKLGSAVRRNRIKRQLKNAFFTLQARVARGFSVVIIARERAGQADYAALANALQDLLIKANLFPPEK</sequence>
<dbReference type="PROSITE" id="PS00648">
    <property type="entry name" value="RIBONUCLEASE_P"/>
    <property type="match status" value="1"/>
</dbReference>
<protein>
    <recommendedName>
        <fullName evidence="7 8">Ribonuclease P protein component</fullName>
        <shortName evidence="7">RNase P protein</shortName>
        <shortName evidence="7">RNaseP protein</shortName>
        <ecNumber evidence="7 8">3.1.26.5</ecNumber>
    </recommendedName>
    <alternativeName>
        <fullName evidence="7">Protein C5</fullName>
    </alternativeName>
</protein>
<dbReference type="RefSeq" id="WP_181339664.1">
    <property type="nucleotide sequence ID" value="NZ_JAAKDE010000012.1"/>
</dbReference>
<comment type="catalytic activity">
    <reaction evidence="7">
        <text>Endonucleolytic cleavage of RNA, removing 5'-extranucleotides from tRNA precursor.</text>
        <dbReference type="EC" id="3.1.26.5"/>
    </reaction>
</comment>
<evidence type="ECO:0000256" key="1">
    <source>
        <dbReference type="ARBA" id="ARBA00002663"/>
    </source>
</evidence>
<dbReference type="InterPro" id="IPR020568">
    <property type="entry name" value="Ribosomal_Su5_D2-typ_SF"/>
</dbReference>
<dbReference type="GO" id="GO:0042781">
    <property type="term" value="F:3'-tRNA processing endoribonuclease activity"/>
    <property type="evidence" value="ECO:0007669"/>
    <property type="project" value="TreeGrafter"/>
</dbReference>
<keyword evidence="3 7" id="KW-0540">Nuclease</keyword>
<comment type="caution">
    <text evidence="9">The sequence shown here is derived from an EMBL/GenBank/DDBJ whole genome shotgun (WGS) entry which is preliminary data.</text>
</comment>
<comment type="similarity">
    <text evidence="7">Belongs to the RnpA family.</text>
</comment>
<comment type="function">
    <text evidence="1 7">RNaseP catalyzes the removal of the 5'-leader sequence from pre-tRNA to produce the mature 5'-terminus. It can also cleave other RNA substrates such as 4.5S RNA. The protein component plays an auxiliary but essential role in vivo by binding to the 5'-leader sequence and broadening the substrate specificity of the ribozyme.</text>
</comment>
<keyword evidence="6 7" id="KW-0694">RNA-binding</keyword>
<gene>
    <name evidence="7 9" type="primary">rnpA</name>
    <name evidence="9" type="ORF">G5B42_06635</name>
</gene>
<keyword evidence="10" id="KW-1185">Reference proteome</keyword>
<evidence type="ECO:0000256" key="5">
    <source>
        <dbReference type="ARBA" id="ARBA00022801"/>
    </source>
</evidence>
<dbReference type="EC" id="3.1.26.5" evidence="7 8"/>
<dbReference type="SUPFAM" id="SSF54211">
    <property type="entry name" value="Ribosomal protein S5 domain 2-like"/>
    <property type="match status" value="1"/>
</dbReference>
<dbReference type="HAMAP" id="MF_00227">
    <property type="entry name" value="RNase_P"/>
    <property type="match status" value="1"/>
</dbReference>
<dbReference type="InterPro" id="IPR014721">
    <property type="entry name" value="Ribsml_uS5_D2-typ_fold_subgr"/>
</dbReference>
<dbReference type="InterPro" id="IPR020539">
    <property type="entry name" value="RNase_P_CS"/>
</dbReference>
<comment type="subunit">
    <text evidence="7">Consists of a catalytic RNA component (M1 or rnpB) and a protein subunit.</text>
</comment>
<reference evidence="9" key="1">
    <citation type="submission" date="2020-06" db="EMBL/GenBank/DDBJ databases">
        <title>Novel chitinolytic bacterium.</title>
        <authorList>
            <person name="Ungkulpasvich U."/>
            <person name="Kosugi A."/>
            <person name="Uke A."/>
        </authorList>
    </citation>
    <scope>NUCLEOTIDE SEQUENCE</scope>
    <source>
        <strain evidence="9">UUS1-1</strain>
    </source>
</reference>
<evidence type="ECO:0000256" key="8">
    <source>
        <dbReference type="NCBIfam" id="TIGR00188"/>
    </source>
</evidence>
<dbReference type="PANTHER" id="PTHR33992:SF1">
    <property type="entry name" value="RIBONUCLEASE P PROTEIN COMPONENT"/>
    <property type="match status" value="1"/>
</dbReference>
<dbReference type="GO" id="GO:0000049">
    <property type="term" value="F:tRNA binding"/>
    <property type="evidence" value="ECO:0007669"/>
    <property type="project" value="UniProtKB-UniRule"/>
</dbReference>
<keyword evidence="4 7" id="KW-0255">Endonuclease</keyword>
<evidence type="ECO:0000256" key="7">
    <source>
        <dbReference type="HAMAP-Rule" id="MF_00227"/>
    </source>
</evidence>
<proteinExistence type="inferred from homology"/>
<keyword evidence="2 7" id="KW-0819">tRNA processing</keyword>